<sequence>MIFACIGGWYNTRRRQRELCYLSSDEYETVSRRRETGRRGKPVV</sequence>
<proteinExistence type="predicted"/>
<accession>A0AAJ6HRF2</accession>
<dbReference type="AlphaFoldDB" id="A0AAJ6HRF2"/>
<keyword evidence="2" id="KW-1185">Reference proteome</keyword>
<organism evidence="1 2">
    <name type="scientific">Micromonospora profundi</name>
    <dbReference type="NCBI Taxonomy" id="1420889"/>
    <lineage>
        <taxon>Bacteria</taxon>
        <taxon>Bacillati</taxon>
        <taxon>Actinomycetota</taxon>
        <taxon>Actinomycetes</taxon>
        <taxon>Micromonosporales</taxon>
        <taxon>Micromonosporaceae</taxon>
        <taxon>Micromonospora</taxon>
    </lineage>
</organism>
<dbReference type="RefSeq" id="WP_306272016.1">
    <property type="nucleotide sequence ID" value="NZ_CP130472.1"/>
</dbReference>
<protein>
    <submittedName>
        <fullName evidence="1">Uncharacterized protein</fullName>
    </submittedName>
</protein>
<reference evidence="1 2" key="1">
    <citation type="submission" date="2023-07" db="EMBL/GenBank/DDBJ databases">
        <title>Micromonospora profundi TRM 95458 converts glycerol to a new osmotic compound.</title>
        <authorList>
            <person name="Lu D."/>
        </authorList>
    </citation>
    <scope>NUCLEOTIDE SEQUENCE [LARGE SCALE GENOMIC DNA]</scope>
    <source>
        <strain evidence="1 2">TRM95458</strain>
    </source>
</reference>
<name>A0AAJ6HRF2_9ACTN</name>
<evidence type="ECO:0000313" key="1">
    <source>
        <dbReference type="EMBL" id="WLS44817.1"/>
    </source>
</evidence>
<dbReference type="Proteomes" id="UP001235874">
    <property type="component" value="Chromosome"/>
</dbReference>
<evidence type="ECO:0000313" key="2">
    <source>
        <dbReference type="Proteomes" id="UP001235874"/>
    </source>
</evidence>
<gene>
    <name evidence="1" type="ORF">Q3V37_26095</name>
</gene>
<dbReference type="KEGG" id="mprn:Q3V37_26095"/>
<dbReference type="EMBL" id="CP130472">
    <property type="protein sequence ID" value="WLS44817.1"/>
    <property type="molecule type" value="Genomic_DNA"/>
</dbReference>